<evidence type="ECO:0008006" key="3">
    <source>
        <dbReference type="Google" id="ProtNLM"/>
    </source>
</evidence>
<dbReference type="SUPFAM" id="SSF52047">
    <property type="entry name" value="RNI-like"/>
    <property type="match status" value="1"/>
</dbReference>
<dbReference type="EMBL" id="CCBP010000034">
    <property type="protein sequence ID" value="CDO69236.1"/>
    <property type="molecule type" value="Genomic_DNA"/>
</dbReference>
<evidence type="ECO:0000313" key="2">
    <source>
        <dbReference type="Proteomes" id="UP000029665"/>
    </source>
</evidence>
<evidence type="ECO:0000313" key="1">
    <source>
        <dbReference type="EMBL" id="CDO69236.1"/>
    </source>
</evidence>
<dbReference type="OrthoDB" id="2750874at2759"/>
<comment type="caution">
    <text evidence="1">The sequence shown here is derived from an EMBL/GenBank/DDBJ whole genome shotgun (WGS) entry which is preliminary data.</text>
</comment>
<dbReference type="Proteomes" id="UP000029665">
    <property type="component" value="Unassembled WGS sequence"/>
</dbReference>
<accession>A0A060S4X9</accession>
<dbReference type="OMA" id="QWESSAD"/>
<name>A0A060S4X9_PYCCI</name>
<protein>
    <recommendedName>
        <fullName evidence="3">F-box domain-containing protein</fullName>
    </recommendedName>
</protein>
<proteinExistence type="predicted"/>
<reference evidence="1" key="1">
    <citation type="submission" date="2014-01" db="EMBL/GenBank/DDBJ databases">
        <title>The genome of the white-rot fungus Pycnoporus cinnabarinus: a basidiomycete model with a versatile arsenal for lignocellulosic biomass breakdown.</title>
        <authorList>
            <person name="Levasseur A."/>
            <person name="Lomascolo A."/>
            <person name="Ruiz-Duenas F.J."/>
            <person name="Uzan E."/>
            <person name="Piumi F."/>
            <person name="Kues U."/>
            <person name="Ram A.F.J."/>
            <person name="Murat C."/>
            <person name="Haon M."/>
            <person name="Benoit I."/>
            <person name="Arfi Y."/>
            <person name="Chevret D."/>
            <person name="Drula E."/>
            <person name="Kwon M.J."/>
            <person name="Gouret P."/>
            <person name="Lesage-Meessen L."/>
            <person name="Lombard V."/>
            <person name="Mariette J."/>
            <person name="Noirot C."/>
            <person name="Park J."/>
            <person name="Patyshakuliyeva A."/>
            <person name="Wieneger R.A.B."/>
            <person name="Wosten H.A.B."/>
            <person name="Martin F."/>
            <person name="Coutinho P.M."/>
            <person name="de Vries R."/>
            <person name="Martinez A.T."/>
            <person name="Klopp C."/>
            <person name="Pontarotti P."/>
            <person name="Henrissat B."/>
            <person name="Record E."/>
        </authorList>
    </citation>
    <scope>NUCLEOTIDE SEQUENCE [LARGE SCALE GENOMIC DNA]</scope>
    <source>
        <strain evidence="1">BRFM137</strain>
    </source>
</reference>
<sequence>MLSQPGLRTFHANEFLRTDESFEFADFTVAPLTCYRQTVEDYRRHRYSIPDSALLCFVVVQSQVQQSLETLEVPSEIVPVDLLAQFCWPRLKRVSLRGENWDYHKLLVDILAQMPALEELVLTLAHRVGSDLVRLCPPDWAGSDLPWPQLKALVVTHPARDDPLYARLPSSLCRLTLRCWPRHYLYPDSTIRDFGWDSPVLSFFDMANILRQCPSNHLDTLEIEFVGDQADIELFRLISRAFPNLSSLTVFRYRPVGVVETPENAIGEALRPLSRLKYLYLHLDYPDAPDLLEAHLLPTNVVREQHARIRRIFEQSATRITHSLGSSLTIVSFLLRGPSLNDWYPFRVERTSDGRVVSVRSDPLALIRCGLTDSDDQAPMIQVTGAT</sequence>
<keyword evidence="2" id="KW-1185">Reference proteome</keyword>
<dbReference type="AlphaFoldDB" id="A0A060S4X9"/>
<organism evidence="1 2">
    <name type="scientific">Pycnoporus cinnabarinus</name>
    <name type="common">Cinnabar-red polypore</name>
    <name type="synonym">Trametes cinnabarina</name>
    <dbReference type="NCBI Taxonomy" id="5643"/>
    <lineage>
        <taxon>Eukaryota</taxon>
        <taxon>Fungi</taxon>
        <taxon>Dikarya</taxon>
        <taxon>Basidiomycota</taxon>
        <taxon>Agaricomycotina</taxon>
        <taxon>Agaricomycetes</taxon>
        <taxon>Polyporales</taxon>
        <taxon>Polyporaceae</taxon>
        <taxon>Trametes</taxon>
    </lineage>
</organism>
<dbReference type="HOGENOM" id="CLU_039206_0_0_1"/>
<gene>
    <name evidence="1" type="ORF">BN946_scf185042.g138</name>
</gene>